<sequence length="107" mass="12862">MDVPTENAIIIDFKSKYVCCQEKYVKYEADRFCYECSKDLILTFEESEEVRYIHRLLPRHFVDKLIDLQCDQCGDNLRHLKDLHECNDCYVNVVMQYDKHNMITLIC</sequence>
<accession>Q80LI9</accession>
<proteinExistence type="predicted"/>
<dbReference type="KEGG" id="vg:1485723"/>
<dbReference type="Proteomes" id="UP000232720">
    <property type="component" value="Genome"/>
</dbReference>
<dbReference type="GeneID" id="1485723"/>
<evidence type="ECO:0000313" key="2">
    <source>
        <dbReference type="Proteomes" id="UP000232720"/>
    </source>
</evidence>
<protein>
    <submittedName>
        <fullName evidence="1">Uncharacterized protein</fullName>
    </submittedName>
</protein>
<evidence type="ECO:0000313" key="1">
    <source>
        <dbReference type="EMBL" id="BAC67358.1"/>
    </source>
</evidence>
<reference evidence="1 2" key="1">
    <citation type="journal article" date="2003" name="Virology">
        <title>Genome sequence and organization of a nucleopolyhedrovirus isolated from the smaller tea tortrix, Adoxophyes honmai.</title>
        <authorList>
            <person name="Nakai M."/>
            <person name="Goto C."/>
            <person name="Kang W."/>
            <person name="Shikata M."/>
            <person name="Luque T."/>
            <person name="Kunimi Y."/>
        </authorList>
    </citation>
    <scope>NUCLEOTIDE SEQUENCE [LARGE SCALE GENOMIC DNA]</scope>
    <source>
        <strain evidence="1 2">ADN001</strain>
    </source>
</reference>
<dbReference type="RefSeq" id="NP_818754.1">
    <property type="nucleotide sequence ID" value="NC_004690.1"/>
</dbReference>
<organism evidence="1 2">
    <name type="scientific">Adoxophyes honmai nucleopolyhedrovirus</name>
    <dbReference type="NCBI Taxonomy" id="224399"/>
    <lineage>
        <taxon>Viruses</taxon>
        <taxon>Viruses incertae sedis</taxon>
        <taxon>Naldaviricetes</taxon>
        <taxon>Lefavirales</taxon>
        <taxon>Baculoviridae</taxon>
        <taxon>Alphabaculovirus</taxon>
        <taxon>Alphabaculovirus adhonmai</taxon>
    </lineage>
</organism>
<keyword evidence="2" id="KW-1185">Reference proteome</keyword>
<name>Q80LI9_NPVAH</name>
<dbReference type="EMBL" id="AP006270">
    <property type="protein sequence ID" value="BAC67358.1"/>
    <property type="molecule type" value="Genomic_DNA"/>
</dbReference>
<organismHost>
    <name type="scientific">Adoxophyes honmai</name>
    <name type="common">Smaller tea tortrix moth</name>
    <dbReference type="NCBI Taxonomy" id="85585"/>
</organismHost>